<dbReference type="GO" id="GO:0005524">
    <property type="term" value="F:ATP binding"/>
    <property type="evidence" value="ECO:0007669"/>
    <property type="project" value="InterPro"/>
</dbReference>
<protein>
    <submittedName>
        <fullName evidence="2">AAA family ATPase</fullName>
    </submittedName>
</protein>
<dbReference type="Proteomes" id="UP001224622">
    <property type="component" value="Unassembled WGS sequence"/>
</dbReference>
<sequence length="716" mass="82864">MRKLKRINKSKPAPLLKKNLRGQLTALDAYFELDDEERAQRRPPIDRKIFRHPLVIEKILDNQLKKCAYCEQFLQHNESINVSHYRPLNNATLSEQGRSIIDYYAWYAYEWQNMLIVCKECNIAMREFFPLDGHPVKPMSTWQEAELREKPLLINPYTKNPSEHIMFTYDGEAIGRSNQGRTTIEILDLNRSSLVFARKKHFKKLQDTLSENPSENLKMKLSAYLSDVCVYSGAVAIFLQSLCRIADDTSRNTEQIFGENLINYVADVLSGMLSDKIHLLFKRLDKRDIGFLIFNRHLDGFKIPQRLYNNYITDISIENFKDLSSLTLSLTYNQDVTPCIMLLGENSTGKSSVLQAIKLALSSTKEHARLKVYSSNFISKQRPAEIKITFMNHKELTLTSNSRGFFEASSSVDCLVFGYGARRYFSTQPRVVRKKYYNTTLFDPLAMLRDPRDWLASQEEHIFHAIVRALRSILSLRDDESVIQTNQRELLIKTHDKLTPVEQLSDGYKSLFIMSIDIMRELLNHWDNLEVAEAIVLIDEVETHLHPRWKMRVMAALREAMPRVQFICTTHDPLCLRGMKNGEVRLLQRDSKHEVQIYSDLPDVTTLRIEQILSSDYFGLSSTEDPEQDYIIRRLAELSGIDGRQLSKTERKERDTLLEQYDGIPYIGSSLDRQILAEALTQHLRLHPDAGITDRGLAREQSIEAIMGVLKRAMDK</sequence>
<dbReference type="AlphaFoldDB" id="A0AAJ1YC92"/>
<name>A0AAJ1YC92_SERFO</name>
<gene>
    <name evidence="2" type="ORF">RDT67_13550</name>
</gene>
<dbReference type="PANTHER" id="PTHR43581:SF2">
    <property type="entry name" value="EXCINUCLEASE ATPASE SUBUNIT"/>
    <property type="match status" value="1"/>
</dbReference>
<proteinExistence type="predicted"/>
<evidence type="ECO:0000313" key="3">
    <source>
        <dbReference type="Proteomes" id="UP001224622"/>
    </source>
</evidence>
<dbReference type="RefSeq" id="WP_309047642.1">
    <property type="nucleotide sequence ID" value="NZ_JAVIGA010000013.1"/>
</dbReference>
<evidence type="ECO:0000259" key="1">
    <source>
        <dbReference type="SMART" id="SM00382"/>
    </source>
</evidence>
<dbReference type="InterPro" id="IPR003593">
    <property type="entry name" value="AAA+_ATPase"/>
</dbReference>
<dbReference type="CDD" id="cd00267">
    <property type="entry name" value="ABC_ATPase"/>
    <property type="match status" value="1"/>
</dbReference>
<dbReference type="Gene3D" id="1.10.30.50">
    <property type="match status" value="1"/>
</dbReference>
<dbReference type="InterPro" id="IPR051396">
    <property type="entry name" value="Bact_Antivir_Def_Nuclease"/>
</dbReference>
<dbReference type="EMBL" id="JAVIGA010000013">
    <property type="protein sequence ID" value="MDQ9127453.1"/>
    <property type="molecule type" value="Genomic_DNA"/>
</dbReference>
<dbReference type="InterPro" id="IPR041685">
    <property type="entry name" value="AAA_GajA/Old/RecF-like"/>
</dbReference>
<accession>A0AAJ1YC92</accession>
<dbReference type="SUPFAM" id="SSF52540">
    <property type="entry name" value="P-loop containing nucleoside triphosphate hydrolases"/>
    <property type="match status" value="1"/>
</dbReference>
<dbReference type="InterPro" id="IPR003959">
    <property type="entry name" value="ATPase_AAA_core"/>
</dbReference>
<dbReference type="Gene3D" id="3.40.50.300">
    <property type="entry name" value="P-loop containing nucleotide triphosphate hydrolases"/>
    <property type="match status" value="1"/>
</dbReference>
<comment type="caution">
    <text evidence="2">The sequence shown here is derived from an EMBL/GenBank/DDBJ whole genome shotgun (WGS) entry which is preliminary data.</text>
</comment>
<dbReference type="InterPro" id="IPR027417">
    <property type="entry name" value="P-loop_NTPase"/>
</dbReference>
<feature type="domain" description="AAA+ ATPase" evidence="1">
    <location>
        <begin position="336"/>
        <end position="590"/>
    </location>
</feature>
<organism evidence="2 3">
    <name type="scientific">Serratia fonticola</name>
    <dbReference type="NCBI Taxonomy" id="47917"/>
    <lineage>
        <taxon>Bacteria</taxon>
        <taxon>Pseudomonadati</taxon>
        <taxon>Pseudomonadota</taxon>
        <taxon>Gammaproteobacteria</taxon>
        <taxon>Enterobacterales</taxon>
        <taxon>Yersiniaceae</taxon>
        <taxon>Serratia</taxon>
    </lineage>
</organism>
<dbReference type="GO" id="GO:0016887">
    <property type="term" value="F:ATP hydrolysis activity"/>
    <property type="evidence" value="ECO:0007669"/>
    <property type="project" value="InterPro"/>
</dbReference>
<dbReference type="PANTHER" id="PTHR43581">
    <property type="entry name" value="ATP/GTP PHOSPHATASE"/>
    <property type="match status" value="1"/>
</dbReference>
<reference evidence="2" key="1">
    <citation type="submission" date="2023-08" db="EMBL/GenBank/DDBJ databases">
        <title>The Comparative Genomic Analysis of Yersiniaceae from Polar Regions.</title>
        <authorList>
            <person name="Goncharov A."/>
            <person name="Aslanov B."/>
            <person name="Kolodzhieva V."/>
            <person name="Azarov D."/>
            <person name="Mochov A."/>
            <person name="Lebedeva E."/>
        </authorList>
    </citation>
    <scope>NUCLEOTIDE SEQUENCE</scope>
    <source>
        <strain evidence="2">Vf</strain>
    </source>
</reference>
<evidence type="ECO:0000313" key="2">
    <source>
        <dbReference type="EMBL" id="MDQ9127453.1"/>
    </source>
</evidence>
<dbReference type="Pfam" id="PF13304">
    <property type="entry name" value="AAA_21"/>
    <property type="match status" value="1"/>
</dbReference>
<dbReference type="Pfam" id="PF13175">
    <property type="entry name" value="AAA_15"/>
    <property type="match status" value="1"/>
</dbReference>
<dbReference type="SMART" id="SM00382">
    <property type="entry name" value="AAA"/>
    <property type="match status" value="1"/>
</dbReference>